<keyword evidence="4 5" id="KW-0949">S-adenosyl-L-methionine</keyword>
<dbReference type="InterPro" id="IPR029063">
    <property type="entry name" value="SAM-dependent_MTases_sf"/>
</dbReference>
<evidence type="ECO:0000313" key="6">
    <source>
        <dbReference type="EMBL" id="MBA5727157.1"/>
    </source>
</evidence>
<dbReference type="EC" id="2.1.1.64" evidence="5"/>
<dbReference type="EC" id="2.1.1.222" evidence="5"/>
<dbReference type="NCBIfam" id="TIGR01983">
    <property type="entry name" value="UbiG"/>
    <property type="match status" value="1"/>
</dbReference>
<keyword evidence="2 5" id="KW-0808">Transferase</keyword>
<evidence type="ECO:0000256" key="3">
    <source>
        <dbReference type="ARBA" id="ARBA00022688"/>
    </source>
</evidence>
<organism evidence="6 7">
    <name type="scientific">Bombella mellum</name>
    <dbReference type="NCBI Taxonomy" id="2039288"/>
    <lineage>
        <taxon>Bacteria</taxon>
        <taxon>Pseudomonadati</taxon>
        <taxon>Pseudomonadota</taxon>
        <taxon>Alphaproteobacteria</taxon>
        <taxon>Acetobacterales</taxon>
        <taxon>Acetobacteraceae</taxon>
        <taxon>Bombella</taxon>
    </lineage>
</organism>
<comment type="pathway">
    <text evidence="5">Cofactor biosynthesis; ubiquinone biosynthesis.</text>
</comment>
<comment type="catalytic activity">
    <reaction evidence="5">
        <text>a 3-(all-trans-polyprenyl)benzene-1,2-diol + S-adenosyl-L-methionine = a 2-methoxy-6-(all-trans-polyprenyl)phenol + S-adenosyl-L-homocysteine + H(+)</text>
        <dbReference type="Rhea" id="RHEA:31411"/>
        <dbReference type="Rhea" id="RHEA-COMP:9550"/>
        <dbReference type="Rhea" id="RHEA-COMP:9551"/>
        <dbReference type="ChEBI" id="CHEBI:15378"/>
        <dbReference type="ChEBI" id="CHEBI:57856"/>
        <dbReference type="ChEBI" id="CHEBI:59789"/>
        <dbReference type="ChEBI" id="CHEBI:62729"/>
        <dbReference type="ChEBI" id="CHEBI:62731"/>
        <dbReference type="EC" id="2.1.1.222"/>
    </reaction>
</comment>
<feature type="binding site" evidence="5">
    <location>
        <position position="75"/>
    </location>
    <ligand>
        <name>S-adenosyl-L-methionine</name>
        <dbReference type="ChEBI" id="CHEBI:59789"/>
    </ligand>
</feature>
<dbReference type="InterPro" id="IPR010233">
    <property type="entry name" value="UbiG_MeTrfase"/>
</dbReference>
<name>A0ABR5ZS65_9PROT</name>
<evidence type="ECO:0000256" key="2">
    <source>
        <dbReference type="ARBA" id="ARBA00022679"/>
    </source>
</evidence>
<comment type="caution">
    <text evidence="6">The sequence shown here is derived from an EMBL/GenBank/DDBJ whole genome shotgun (WGS) entry which is preliminary data.</text>
</comment>
<dbReference type="SUPFAM" id="SSF53335">
    <property type="entry name" value="S-adenosyl-L-methionine-dependent methyltransferases"/>
    <property type="match status" value="1"/>
</dbReference>
<feature type="binding site" evidence="5">
    <location>
        <position position="144"/>
    </location>
    <ligand>
        <name>S-adenosyl-L-methionine</name>
        <dbReference type="ChEBI" id="CHEBI:59789"/>
    </ligand>
</feature>
<protein>
    <recommendedName>
        <fullName evidence="5">Ubiquinone biosynthesis O-methyltransferase</fullName>
    </recommendedName>
    <alternativeName>
        <fullName evidence="5">2-polyprenyl-6-hydroxyphenol methylase</fullName>
        <ecNumber evidence="5">2.1.1.222</ecNumber>
    </alternativeName>
    <alternativeName>
        <fullName evidence="5">3-demethylubiquinone 3-O-methyltransferase</fullName>
        <ecNumber evidence="5">2.1.1.64</ecNumber>
    </alternativeName>
</protein>
<dbReference type="PANTHER" id="PTHR43464">
    <property type="entry name" value="METHYLTRANSFERASE"/>
    <property type="match status" value="1"/>
</dbReference>
<gene>
    <name evidence="5" type="primary">ubiG</name>
    <name evidence="6" type="ORF">CPA56_04005</name>
</gene>
<dbReference type="Gene3D" id="3.40.50.150">
    <property type="entry name" value="Vaccinia Virus protein VP39"/>
    <property type="match status" value="1"/>
</dbReference>
<dbReference type="EMBL" id="PDLY01000002">
    <property type="protein sequence ID" value="MBA5727157.1"/>
    <property type="molecule type" value="Genomic_DNA"/>
</dbReference>
<sequence length="253" mass="27672">MSISSPSSSGPGGPASSVVDDEISQFGNLARNWWDPKGPMAPLHAMNPLRTSWIVRRLPASLFQGTDRPTLLDIGCGAGLASERFATLGFSTLGVDASRDGIQAARDHMNLHPLPPQAAPLSYLCGTAESLLEEGRQFDVVSALEVIEHVRDPHMFMSLLAGLAKPGGHVTVSTMDRSLRSFLVAKLGAEYVMRLLPVGTHDWKKFIRPTELDDMARQAGLRLLDLKGLSYHPPHWRESHDTSINYIALFQKP</sequence>
<dbReference type="HAMAP" id="MF_00472">
    <property type="entry name" value="UbiG"/>
    <property type="match status" value="1"/>
</dbReference>
<comment type="function">
    <text evidence="5">O-methyltransferase that catalyzes the 2 O-methylation steps in the ubiquinone biosynthetic pathway.</text>
</comment>
<dbReference type="GO" id="GO:0032259">
    <property type="term" value="P:methylation"/>
    <property type="evidence" value="ECO:0007669"/>
    <property type="project" value="UniProtKB-KW"/>
</dbReference>
<dbReference type="Proteomes" id="UP000765338">
    <property type="component" value="Unassembled WGS sequence"/>
</dbReference>
<proteinExistence type="inferred from homology"/>
<dbReference type="Pfam" id="PF13489">
    <property type="entry name" value="Methyltransf_23"/>
    <property type="match status" value="1"/>
</dbReference>
<dbReference type="GO" id="GO:0008168">
    <property type="term" value="F:methyltransferase activity"/>
    <property type="evidence" value="ECO:0007669"/>
    <property type="project" value="UniProtKB-KW"/>
</dbReference>
<comment type="catalytic activity">
    <reaction evidence="5">
        <text>a 3-demethylubiquinol + S-adenosyl-L-methionine = a ubiquinol + S-adenosyl-L-homocysteine + H(+)</text>
        <dbReference type="Rhea" id="RHEA:44380"/>
        <dbReference type="Rhea" id="RHEA-COMP:9566"/>
        <dbReference type="Rhea" id="RHEA-COMP:10914"/>
        <dbReference type="ChEBI" id="CHEBI:15378"/>
        <dbReference type="ChEBI" id="CHEBI:17976"/>
        <dbReference type="ChEBI" id="CHEBI:57856"/>
        <dbReference type="ChEBI" id="CHEBI:59789"/>
        <dbReference type="ChEBI" id="CHEBI:84422"/>
        <dbReference type="EC" id="2.1.1.64"/>
    </reaction>
</comment>
<keyword evidence="7" id="KW-1185">Reference proteome</keyword>
<dbReference type="PANTHER" id="PTHR43464:SF19">
    <property type="entry name" value="UBIQUINONE BIOSYNTHESIS O-METHYLTRANSFERASE, MITOCHONDRIAL"/>
    <property type="match status" value="1"/>
</dbReference>
<evidence type="ECO:0000256" key="1">
    <source>
        <dbReference type="ARBA" id="ARBA00022603"/>
    </source>
</evidence>
<comment type="similarity">
    <text evidence="5">Belongs to the methyltransferase superfamily. UbiG/COQ3 family.</text>
</comment>
<keyword evidence="3 5" id="KW-0831">Ubiquinone biosynthesis</keyword>
<keyword evidence="1 5" id="KW-0489">Methyltransferase</keyword>
<evidence type="ECO:0000313" key="7">
    <source>
        <dbReference type="Proteomes" id="UP000765338"/>
    </source>
</evidence>
<feature type="binding site" evidence="5">
    <location>
        <position position="50"/>
    </location>
    <ligand>
        <name>S-adenosyl-L-methionine</name>
        <dbReference type="ChEBI" id="CHEBI:59789"/>
    </ligand>
</feature>
<dbReference type="RefSeq" id="WP_182040761.1">
    <property type="nucleotide sequence ID" value="NZ_PDLY01000002.1"/>
</dbReference>
<evidence type="ECO:0000256" key="4">
    <source>
        <dbReference type="ARBA" id="ARBA00022691"/>
    </source>
</evidence>
<dbReference type="CDD" id="cd02440">
    <property type="entry name" value="AdoMet_MTases"/>
    <property type="match status" value="1"/>
</dbReference>
<accession>A0ABR5ZS65</accession>
<reference evidence="6 7" key="1">
    <citation type="submission" date="2017-10" db="EMBL/GenBank/DDBJ databases">
        <authorList>
            <person name="Jakob F."/>
        </authorList>
    </citation>
    <scope>NUCLEOTIDE SEQUENCE [LARGE SCALE GENOMIC DNA]</scope>
    <source>
        <strain evidence="6 7">TMW 2.1889</strain>
    </source>
</reference>
<feature type="binding site" evidence="5">
    <location>
        <position position="96"/>
    </location>
    <ligand>
        <name>S-adenosyl-L-methionine</name>
        <dbReference type="ChEBI" id="CHEBI:59789"/>
    </ligand>
</feature>
<evidence type="ECO:0000256" key="5">
    <source>
        <dbReference type="HAMAP-Rule" id="MF_00472"/>
    </source>
</evidence>